<keyword evidence="3" id="KW-1185">Reference proteome</keyword>
<feature type="transmembrane region" description="Helical" evidence="1">
    <location>
        <begin position="55"/>
        <end position="76"/>
    </location>
</feature>
<feature type="transmembrane region" description="Helical" evidence="1">
    <location>
        <begin position="121"/>
        <end position="146"/>
    </location>
</feature>
<feature type="transmembrane region" description="Helical" evidence="1">
    <location>
        <begin position="17"/>
        <end position="43"/>
    </location>
</feature>
<accession>A0AAW1NAQ1</accession>
<dbReference type="EMBL" id="JASPKY010000003">
    <property type="protein sequence ID" value="KAK9758821.1"/>
    <property type="molecule type" value="Genomic_DNA"/>
</dbReference>
<feature type="transmembrane region" description="Helical" evidence="1">
    <location>
        <begin position="88"/>
        <end position="109"/>
    </location>
</feature>
<comment type="caution">
    <text evidence="2">The sequence shown here is derived from an EMBL/GenBank/DDBJ whole genome shotgun (WGS) entry which is preliminary data.</text>
</comment>
<dbReference type="AlphaFoldDB" id="A0AAW1NAQ1"/>
<proteinExistence type="predicted"/>
<keyword evidence="1" id="KW-0812">Transmembrane</keyword>
<evidence type="ECO:0000313" key="3">
    <source>
        <dbReference type="Proteomes" id="UP001458880"/>
    </source>
</evidence>
<sequence length="206" mass="23461">MLVFNAFRTRGNTKKNICVLLCIVFIISCLFLIVCGFVNTQIWGVLYSMPNAPSVAVTIVYVFATLQFITCIFLLIGVKQGNNREILACVLILLALWQVHLIVTFIALILHTVEDNDFKPFAAFTASMPLLCVQALWLYFIAVTWLHWREKSNYTDVPQFIETLILKRKRRKAIQEDQRERLGNLPAKFLQALIPQTRGIASANAL</sequence>
<evidence type="ECO:0000256" key="1">
    <source>
        <dbReference type="SAM" id="Phobius"/>
    </source>
</evidence>
<protein>
    <recommendedName>
        <fullName evidence="4">Transmembrane protein</fullName>
    </recommendedName>
</protein>
<name>A0AAW1NAQ1_POPJA</name>
<keyword evidence="1" id="KW-0472">Membrane</keyword>
<gene>
    <name evidence="2" type="ORF">QE152_g599</name>
</gene>
<evidence type="ECO:0000313" key="2">
    <source>
        <dbReference type="EMBL" id="KAK9758821.1"/>
    </source>
</evidence>
<reference evidence="2 3" key="1">
    <citation type="journal article" date="2024" name="BMC Genomics">
        <title>De novo assembly and annotation of Popillia japonica's genome with initial clues to its potential as an invasive pest.</title>
        <authorList>
            <person name="Cucini C."/>
            <person name="Boschi S."/>
            <person name="Funari R."/>
            <person name="Cardaioli E."/>
            <person name="Iannotti N."/>
            <person name="Marturano G."/>
            <person name="Paoli F."/>
            <person name="Bruttini M."/>
            <person name="Carapelli A."/>
            <person name="Frati F."/>
            <person name="Nardi F."/>
        </authorList>
    </citation>
    <scope>NUCLEOTIDE SEQUENCE [LARGE SCALE GENOMIC DNA]</scope>
    <source>
        <strain evidence="2">DMR45628</strain>
    </source>
</reference>
<organism evidence="2 3">
    <name type="scientific">Popillia japonica</name>
    <name type="common">Japanese beetle</name>
    <dbReference type="NCBI Taxonomy" id="7064"/>
    <lineage>
        <taxon>Eukaryota</taxon>
        <taxon>Metazoa</taxon>
        <taxon>Ecdysozoa</taxon>
        <taxon>Arthropoda</taxon>
        <taxon>Hexapoda</taxon>
        <taxon>Insecta</taxon>
        <taxon>Pterygota</taxon>
        <taxon>Neoptera</taxon>
        <taxon>Endopterygota</taxon>
        <taxon>Coleoptera</taxon>
        <taxon>Polyphaga</taxon>
        <taxon>Scarabaeiformia</taxon>
        <taxon>Scarabaeidae</taxon>
        <taxon>Rutelinae</taxon>
        <taxon>Popillia</taxon>
    </lineage>
</organism>
<keyword evidence="1" id="KW-1133">Transmembrane helix</keyword>
<evidence type="ECO:0008006" key="4">
    <source>
        <dbReference type="Google" id="ProtNLM"/>
    </source>
</evidence>
<dbReference type="Proteomes" id="UP001458880">
    <property type="component" value="Unassembled WGS sequence"/>
</dbReference>